<organism evidence="4">
    <name type="scientific">Anisakis simplex</name>
    <name type="common">Herring worm</name>
    <dbReference type="NCBI Taxonomy" id="6269"/>
    <lineage>
        <taxon>Eukaryota</taxon>
        <taxon>Metazoa</taxon>
        <taxon>Ecdysozoa</taxon>
        <taxon>Nematoda</taxon>
        <taxon>Chromadorea</taxon>
        <taxon>Rhabditida</taxon>
        <taxon>Spirurina</taxon>
        <taxon>Ascaridomorpha</taxon>
        <taxon>Ascaridoidea</taxon>
        <taxon>Anisakidae</taxon>
        <taxon>Anisakis</taxon>
        <taxon>Anisakis simplex complex</taxon>
    </lineage>
</organism>
<accession>A0A0M3K278</accession>
<feature type="region of interest" description="Disordered" evidence="1">
    <location>
        <begin position="84"/>
        <end position="112"/>
    </location>
</feature>
<evidence type="ECO:0000313" key="3">
    <source>
        <dbReference type="Proteomes" id="UP000267096"/>
    </source>
</evidence>
<evidence type="ECO:0000256" key="1">
    <source>
        <dbReference type="SAM" id="MobiDB-lite"/>
    </source>
</evidence>
<dbReference type="WBParaSite" id="ASIM_0001500601-mRNA-1">
    <property type="protein sequence ID" value="ASIM_0001500601-mRNA-1"/>
    <property type="gene ID" value="ASIM_0001500601"/>
</dbReference>
<proteinExistence type="predicted"/>
<name>A0A0M3K278_ANISI</name>
<dbReference type="AlphaFoldDB" id="A0A0M3K278"/>
<dbReference type="OrthoDB" id="10669941at2759"/>
<protein>
    <submittedName>
        <fullName evidence="4">YTH domain-containing protein</fullName>
    </submittedName>
</protein>
<reference evidence="2 3" key="2">
    <citation type="submission" date="2018-11" db="EMBL/GenBank/DDBJ databases">
        <authorList>
            <consortium name="Pathogen Informatics"/>
        </authorList>
    </citation>
    <scope>NUCLEOTIDE SEQUENCE [LARGE SCALE GENOMIC DNA]</scope>
</reference>
<evidence type="ECO:0000313" key="2">
    <source>
        <dbReference type="EMBL" id="VDK52328.1"/>
    </source>
</evidence>
<gene>
    <name evidence="2" type="ORF">ASIM_LOCUS14416</name>
</gene>
<sequence length="255" mass="27118">MMSNSPYGQQFYNSLPNIASTPLYGASQAPYANAWNNSAPLPSPISPFLPSDPSISWNSFNGAVPVDINNNLLNVSNGNAPNFNASRNSILPNQGQPQSSMSPGSLASFNATNGSYPGQSSSYYPNLYSQQGMNASGASAANGGHQLMEYDGRAGVMMQTPGQGRSVYLGGGGRSSDYAMGQDGVVATFETLPTGEARIIIGEGPPETLRVTRLEFFFICSPSSELMNMMLPNRSVGIWKHLVIIDRNLNGSKCK</sequence>
<keyword evidence="3" id="KW-1185">Reference proteome</keyword>
<dbReference type="EMBL" id="UYRR01031745">
    <property type="protein sequence ID" value="VDK52328.1"/>
    <property type="molecule type" value="Genomic_DNA"/>
</dbReference>
<evidence type="ECO:0000313" key="4">
    <source>
        <dbReference type="WBParaSite" id="ASIM_0001500601-mRNA-1"/>
    </source>
</evidence>
<feature type="compositionally biased region" description="Low complexity" evidence="1">
    <location>
        <begin position="94"/>
        <end position="105"/>
    </location>
</feature>
<dbReference type="Proteomes" id="UP000267096">
    <property type="component" value="Unassembled WGS sequence"/>
</dbReference>
<reference evidence="4" key="1">
    <citation type="submission" date="2017-02" db="UniProtKB">
        <authorList>
            <consortium name="WormBaseParasite"/>
        </authorList>
    </citation>
    <scope>IDENTIFICATION</scope>
</reference>
<feature type="compositionally biased region" description="Polar residues" evidence="1">
    <location>
        <begin position="84"/>
        <end position="93"/>
    </location>
</feature>